<evidence type="ECO:0000256" key="7">
    <source>
        <dbReference type="SAM" id="Phobius"/>
    </source>
</evidence>
<dbReference type="Gene3D" id="1.10.287.1260">
    <property type="match status" value="1"/>
</dbReference>
<evidence type="ECO:0000256" key="1">
    <source>
        <dbReference type="ARBA" id="ARBA00004651"/>
    </source>
</evidence>
<dbReference type="Gene3D" id="2.30.30.60">
    <property type="match status" value="1"/>
</dbReference>
<dbReference type="SUPFAM" id="SSF82689">
    <property type="entry name" value="Mechanosensitive channel protein MscS (YggB), C-terminal domain"/>
    <property type="match status" value="1"/>
</dbReference>
<keyword evidence="4 7" id="KW-0812">Transmembrane</keyword>
<dbReference type="SUPFAM" id="SSF50182">
    <property type="entry name" value="Sm-like ribonucleoproteins"/>
    <property type="match status" value="1"/>
</dbReference>
<dbReference type="PANTHER" id="PTHR43634:SF2">
    <property type="entry name" value="LOW CONDUCTANCE MECHANOSENSITIVE CHANNEL YNAI"/>
    <property type="match status" value="1"/>
</dbReference>
<feature type="domain" description="Mechanosensitive ion channel MscS" evidence="8">
    <location>
        <begin position="195"/>
        <end position="261"/>
    </location>
</feature>
<dbReference type="InterPro" id="IPR011066">
    <property type="entry name" value="MscS_channel_C_sf"/>
</dbReference>
<feature type="domain" description="Mechanosensitive ion channel transmembrane helices 2/3" evidence="10">
    <location>
        <begin position="152"/>
        <end position="193"/>
    </location>
</feature>
<comment type="similarity">
    <text evidence="2">Belongs to the MscS (TC 1.A.23) family.</text>
</comment>
<evidence type="ECO:0000259" key="10">
    <source>
        <dbReference type="Pfam" id="PF21088"/>
    </source>
</evidence>
<dbReference type="InterPro" id="IPR023408">
    <property type="entry name" value="MscS_beta-dom_sf"/>
</dbReference>
<dbReference type="Pfam" id="PF21088">
    <property type="entry name" value="MS_channel_1st"/>
    <property type="match status" value="1"/>
</dbReference>
<protein>
    <submittedName>
        <fullName evidence="11">Mechanosensitive ion channel family protein</fullName>
    </submittedName>
</protein>
<evidence type="ECO:0000256" key="2">
    <source>
        <dbReference type="ARBA" id="ARBA00008017"/>
    </source>
</evidence>
<feature type="transmembrane region" description="Helical" evidence="7">
    <location>
        <begin position="145"/>
        <end position="166"/>
    </location>
</feature>
<dbReference type="InterPro" id="IPR049142">
    <property type="entry name" value="MS_channel_1st"/>
</dbReference>
<feature type="domain" description="Mechanosensitive ion channel MscS C-terminal" evidence="9">
    <location>
        <begin position="267"/>
        <end position="353"/>
    </location>
</feature>
<dbReference type="SUPFAM" id="SSF82861">
    <property type="entry name" value="Mechanosensitive channel protein MscS (YggB), transmembrane region"/>
    <property type="match status" value="1"/>
</dbReference>
<reference evidence="11 12" key="1">
    <citation type="journal article" date="2015" name="Infect. Genet. Evol.">
        <title>Genomic sequences of six botulinum neurotoxin-producing strains representing three clostridial species illustrate the mobility and diversity of botulinum neurotoxin genes.</title>
        <authorList>
            <person name="Smith T.J."/>
            <person name="Hill K.K."/>
            <person name="Xie G."/>
            <person name="Foley B.T."/>
            <person name="Williamson C.H."/>
            <person name="Foster J.T."/>
            <person name="Johnson S.L."/>
            <person name="Chertkov O."/>
            <person name="Teshima H."/>
            <person name="Gibbons H.S."/>
            <person name="Johnsky L.A."/>
            <person name="Karavis M.A."/>
            <person name="Smith L.A."/>
        </authorList>
    </citation>
    <scope>NUCLEOTIDE SEQUENCE [LARGE SCALE GENOMIC DNA]</scope>
    <source>
        <strain evidence="11 12">CDC 2741</strain>
    </source>
</reference>
<dbReference type="InterPro" id="IPR010920">
    <property type="entry name" value="LSM_dom_sf"/>
</dbReference>
<dbReference type="GO" id="GO:0005886">
    <property type="term" value="C:plasma membrane"/>
    <property type="evidence" value="ECO:0007669"/>
    <property type="project" value="UniProtKB-SubCell"/>
</dbReference>
<dbReference type="GO" id="GO:0055085">
    <property type="term" value="P:transmembrane transport"/>
    <property type="evidence" value="ECO:0007669"/>
    <property type="project" value="InterPro"/>
</dbReference>
<proteinExistence type="inferred from homology"/>
<evidence type="ECO:0000313" key="12">
    <source>
        <dbReference type="Proteomes" id="UP000031366"/>
    </source>
</evidence>
<dbReference type="OrthoDB" id="9809206at2"/>
<evidence type="ECO:0000256" key="5">
    <source>
        <dbReference type="ARBA" id="ARBA00022989"/>
    </source>
</evidence>
<evidence type="ECO:0000313" key="11">
    <source>
        <dbReference type="EMBL" id="KIE48548.1"/>
    </source>
</evidence>
<evidence type="ECO:0000256" key="6">
    <source>
        <dbReference type="ARBA" id="ARBA00023136"/>
    </source>
</evidence>
<dbReference type="Pfam" id="PF21082">
    <property type="entry name" value="MS_channel_3rd"/>
    <property type="match status" value="1"/>
</dbReference>
<dbReference type="AlphaFoldDB" id="A0A0C1UA31"/>
<dbReference type="PANTHER" id="PTHR43634">
    <property type="entry name" value="OW CONDUCTANCE MECHANOSENSITIVE CHANNEL"/>
    <property type="match status" value="1"/>
</dbReference>
<dbReference type="Pfam" id="PF00924">
    <property type="entry name" value="MS_channel_2nd"/>
    <property type="match status" value="1"/>
</dbReference>
<dbReference type="InterPro" id="IPR011014">
    <property type="entry name" value="MscS_channel_TM-2"/>
</dbReference>
<keyword evidence="6 7" id="KW-0472">Membrane</keyword>
<dbReference type="InterPro" id="IPR006685">
    <property type="entry name" value="MscS_channel_2nd"/>
</dbReference>
<comment type="caution">
    <text evidence="11">The sequence shown here is derived from an EMBL/GenBank/DDBJ whole genome shotgun (WGS) entry which is preliminary data.</text>
</comment>
<organism evidence="11 12">
    <name type="scientific">Clostridium argentinense CDC 2741</name>
    <dbReference type="NCBI Taxonomy" id="1418104"/>
    <lineage>
        <taxon>Bacteria</taxon>
        <taxon>Bacillati</taxon>
        <taxon>Bacillota</taxon>
        <taxon>Clostridia</taxon>
        <taxon>Eubacteriales</taxon>
        <taxon>Clostridiaceae</taxon>
        <taxon>Clostridium</taxon>
    </lineage>
</organism>
<evidence type="ECO:0000256" key="4">
    <source>
        <dbReference type="ARBA" id="ARBA00022692"/>
    </source>
</evidence>
<evidence type="ECO:0000259" key="9">
    <source>
        <dbReference type="Pfam" id="PF21082"/>
    </source>
</evidence>
<evidence type="ECO:0000259" key="8">
    <source>
        <dbReference type="Pfam" id="PF00924"/>
    </source>
</evidence>
<dbReference type="STRING" id="29341.RSJ17_00935"/>
<keyword evidence="3" id="KW-1003">Cell membrane</keyword>
<evidence type="ECO:0000256" key="3">
    <source>
        <dbReference type="ARBA" id="ARBA00022475"/>
    </source>
</evidence>
<feature type="transmembrane region" description="Helical" evidence="7">
    <location>
        <begin position="78"/>
        <end position="98"/>
    </location>
</feature>
<feature type="transmembrane region" description="Helical" evidence="7">
    <location>
        <begin position="172"/>
        <end position="191"/>
    </location>
</feature>
<dbReference type="Gene3D" id="3.30.70.100">
    <property type="match status" value="1"/>
</dbReference>
<comment type="subcellular location">
    <subcellularLocation>
        <location evidence="1">Cell membrane</location>
        <topology evidence="1">Multi-pass membrane protein</topology>
    </subcellularLocation>
</comment>
<dbReference type="Proteomes" id="UP000031366">
    <property type="component" value="Unassembled WGS sequence"/>
</dbReference>
<gene>
    <name evidence="11" type="ORF">U732_4342</name>
</gene>
<keyword evidence="5 7" id="KW-1133">Transmembrane helix</keyword>
<feature type="transmembrane region" description="Helical" evidence="7">
    <location>
        <begin position="30"/>
        <end position="47"/>
    </location>
</feature>
<dbReference type="InterPro" id="IPR049278">
    <property type="entry name" value="MS_channel_C"/>
</dbReference>
<dbReference type="InterPro" id="IPR045042">
    <property type="entry name" value="YnaI-like"/>
</dbReference>
<accession>A0A0C1UA31</accession>
<dbReference type="EMBL" id="AYSO01000001">
    <property type="protein sequence ID" value="KIE48548.1"/>
    <property type="molecule type" value="Genomic_DNA"/>
</dbReference>
<keyword evidence="12" id="KW-1185">Reference proteome</keyword>
<name>A0A0C1UA31_9CLOT</name>
<sequence>MLALVLSDVFNNDFIQAIVKNPLYVTWRKIAIAVGVFVLILFLRNIFTKYVMKALMKVLSKAGIKGALKIVKAFERPLRNFFLILGFYIVAMAFKEMLYLSPKIIQRIFDSSVIILIAQGFMNLTDDSSLIFDKMENYDVKVDKILYPFISKTLKLIIIALAIYMIAEKWEYNLKAFITGLGLGGLAFALASKDAASNIIAGIIIILDKPFSIGDWIQCKGLEGSIEDISFRSTKIRTVDEALITVPNSILANDSIFNFNRRDKRRIKFNLGVTYNTPKEKIQTCIDKIKKMLELHESVDNDGILVTFESFNINSLDISICYYTSKAGLKDYLAIKEEINFKIMEILEEEKVSVAFPTRSIYIENSQE</sequence>
<dbReference type="RefSeq" id="WP_052267818.1">
    <property type="nucleotide sequence ID" value="NZ_AYSO01000001.1"/>
</dbReference>